<dbReference type="Pfam" id="PF03919">
    <property type="entry name" value="mRNA_cap_C"/>
    <property type="match status" value="1"/>
</dbReference>
<evidence type="ECO:0000259" key="11">
    <source>
        <dbReference type="Pfam" id="PF01331"/>
    </source>
</evidence>
<keyword evidence="3" id="KW-0507">mRNA processing</keyword>
<keyword evidence="9" id="KW-0539">Nucleus</keyword>
<feature type="domain" description="mRNA capping enzyme C-terminal" evidence="12">
    <location>
        <begin position="331"/>
        <end position="429"/>
    </location>
</feature>
<evidence type="ECO:0000256" key="5">
    <source>
        <dbReference type="ARBA" id="ARBA00022695"/>
    </source>
</evidence>
<reference evidence="13" key="1">
    <citation type="journal article" date="2010" name="Science">
        <title>Plasticity of animal genome architecture unmasked by rapid evolution of a pelagic tunicate.</title>
        <authorList>
            <person name="Denoeud F."/>
            <person name="Henriet S."/>
            <person name="Mungpakdee S."/>
            <person name="Aury J.M."/>
            <person name="Da Silva C."/>
            <person name="Brinkmann H."/>
            <person name="Mikhaleva J."/>
            <person name="Olsen L.C."/>
            <person name="Jubin C."/>
            <person name="Canestro C."/>
            <person name="Bouquet J.M."/>
            <person name="Danks G."/>
            <person name="Poulain J."/>
            <person name="Campsteijn C."/>
            <person name="Adamski M."/>
            <person name="Cross I."/>
            <person name="Yadetie F."/>
            <person name="Muffato M."/>
            <person name="Louis A."/>
            <person name="Butcher S."/>
            <person name="Tsagkogeorga G."/>
            <person name="Konrad A."/>
            <person name="Singh S."/>
            <person name="Jensen M.F."/>
            <person name="Cong E.H."/>
            <person name="Eikeseth-Otteraa H."/>
            <person name="Noel B."/>
            <person name="Anthouard V."/>
            <person name="Porcel B.M."/>
            <person name="Kachouri-Lafond R."/>
            <person name="Nishino A."/>
            <person name="Ugolini M."/>
            <person name="Chourrout P."/>
            <person name="Nishida H."/>
            <person name="Aasland R."/>
            <person name="Huzurbazar S."/>
            <person name="Westhof E."/>
            <person name="Delsuc F."/>
            <person name="Lehrach H."/>
            <person name="Reinhardt R."/>
            <person name="Weissenbach J."/>
            <person name="Roy S.W."/>
            <person name="Artiguenave F."/>
            <person name="Postlethwait J.H."/>
            <person name="Manak J.R."/>
            <person name="Thompson E.M."/>
            <person name="Jaillon O."/>
            <person name="Du Pasquier L."/>
            <person name="Boudinot P."/>
            <person name="Liberles D.A."/>
            <person name="Volff J.N."/>
            <person name="Philippe H."/>
            <person name="Lenhard B."/>
            <person name="Roest Crollius H."/>
            <person name="Wincker P."/>
            <person name="Chourrout D."/>
        </authorList>
    </citation>
    <scope>NUCLEOTIDE SEQUENCE [LARGE SCALE GENOMIC DNA]</scope>
</reference>
<dbReference type="Gene3D" id="2.40.50.140">
    <property type="entry name" value="Nucleic acid-binding proteins"/>
    <property type="match status" value="1"/>
</dbReference>
<evidence type="ECO:0000256" key="3">
    <source>
        <dbReference type="ARBA" id="ARBA00022664"/>
    </source>
</evidence>
<dbReference type="EMBL" id="FN654283">
    <property type="protein sequence ID" value="CBY30786.1"/>
    <property type="molecule type" value="Genomic_DNA"/>
</dbReference>
<proteinExistence type="predicted"/>
<dbReference type="InterPro" id="IPR012340">
    <property type="entry name" value="NA-bd_OB-fold"/>
</dbReference>
<keyword evidence="4" id="KW-0808">Transferase</keyword>
<name>E4Y538_OIKDI</name>
<protein>
    <recommendedName>
        <fullName evidence="2">mRNA guanylyltransferase</fullName>
        <ecNumber evidence="2">2.7.7.50</ecNumber>
    </recommendedName>
</protein>
<accession>E4Y538</accession>
<dbReference type="GO" id="GO:0005525">
    <property type="term" value="F:GTP binding"/>
    <property type="evidence" value="ECO:0007669"/>
    <property type="project" value="UniProtKB-KW"/>
</dbReference>
<dbReference type="GO" id="GO:0006370">
    <property type="term" value="P:7-methylguanosine mRNA capping"/>
    <property type="evidence" value="ECO:0007669"/>
    <property type="project" value="UniProtKB-KW"/>
</dbReference>
<keyword evidence="6" id="KW-0547">Nucleotide-binding</keyword>
<evidence type="ECO:0000256" key="6">
    <source>
        <dbReference type="ARBA" id="ARBA00022741"/>
    </source>
</evidence>
<dbReference type="CDD" id="cd07895">
    <property type="entry name" value="Adenylation_mRNA_capping"/>
    <property type="match status" value="1"/>
</dbReference>
<keyword evidence="5" id="KW-0548">Nucleotidyltransferase</keyword>
<evidence type="ECO:0000256" key="10">
    <source>
        <dbReference type="ARBA" id="ARBA00044624"/>
    </source>
</evidence>
<dbReference type="GO" id="GO:0004484">
    <property type="term" value="F:mRNA guanylyltransferase activity"/>
    <property type="evidence" value="ECO:0007669"/>
    <property type="project" value="UniProtKB-EC"/>
</dbReference>
<dbReference type="GO" id="GO:0005634">
    <property type="term" value="C:nucleus"/>
    <property type="evidence" value="ECO:0007669"/>
    <property type="project" value="UniProtKB-SubCell"/>
</dbReference>
<dbReference type="PANTHER" id="PTHR10367:SF17">
    <property type="entry name" value="MRNA-CAPPING ENZYME"/>
    <property type="match status" value="1"/>
</dbReference>
<dbReference type="InterPro" id="IPR001339">
    <property type="entry name" value="mRNA_cap_enzyme_adenylation"/>
</dbReference>
<evidence type="ECO:0000256" key="8">
    <source>
        <dbReference type="ARBA" id="ARBA00023134"/>
    </source>
</evidence>
<organism evidence="13">
    <name type="scientific">Oikopleura dioica</name>
    <name type="common">Tunicate</name>
    <dbReference type="NCBI Taxonomy" id="34765"/>
    <lineage>
        <taxon>Eukaryota</taxon>
        <taxon>Metazoa</taxon>
        <taxon>Chordata</taxon>
        <taxon>Tunicata</taxon>
        <taxon>Appendicularia</taxon>
        <taxon>Copelata</taxon>
        <taxon>Oikopleuridae</taxon>
        <taxon>Oikopleura</taxon>
    </lineage>
</organism>
<dbReference type="AlphaFoldDB" id="E4Y538"/>
<dbReference type="GO" id="GO:0005524">
    <property type="term" value="F:ATP binding"/>
    <property type="evidence" value="ECO:0007669"/>
    <property type="project" value="InterPro"/>
</dbReference>
<sequence>MPCNEYFLRLLSSRFTFSKKKNMAKKQQDFIKKIFEASENIECDLRALSGVCLDDEEIELEVPAANDLENNVQESRENKPREFIRGFEFAKGVTFVQDNDLSACVRKMAREWIILESKRAMEFDKFPGATPISMSRDNIQLLCDVFVVSWKADGTRYLMAILERDQVYCIGTACDVFLIEGLTFPRANSLGDHFTNVLLDGEMVLDLIDGEKVPRFLVFDVIQVGNERVGDYDFRTRSLFLQKRIFGPRQEAIEKGMINEQKQPFLLSQKESFEIGNTKHLVENGAFLSKIAHKTDGLIFQRASGKKAYYRNGRHRNWNNSSILKWKPQELNSIDFKLNLQYDAHQTQNLSKTQALLYVSGEDKPYGQMEFHEELIPLNNKIIECSYDFEEMSWVFIREREDKSWPNYVTVADSICKTIESPVTKNDLLQAPVIIQIINYNLQ</sequence>
<feature type="domain" description="mRNA capping enzyme adenylation" evidence="11">
    <location>
        <begin position="131"/>
        <end position="327"/>
    </location>
</feature>
<dbReference type="Pfam" id="PF01331">
    <property type="entry name" value="mRNA_cap_enzyme"/>
    <property type="match status" value="1"/>
</dbReference>
<dbReference type="Gene3D" id="3.30.470.30">
    <property type="entry name" value="DNA ligase/mRNA capping enzyme"/>
    <property type="match status" value="1"/>
</dbReference>
<evidence type="ECO:0000313" key="13">
    <source>
        <dbReference type="EMBL" id="CBY30786.1"/>
    </source>
</evidence>
<dbReference type="SUPFAM" id="SSF56091">
    <property type="entry name" value="DNA ligase/mRNA capping enzyme, catalytic domain"/>
    <property type="match status" value="1"/>
</dbReference>
<evidence type="ECO:0000256" key="4">
    <source>
        <dbReference type="ARBA" id="ARBA00022679"/>
    </source>
</evidence>
<evidence type="ECO:0000256" key="1">
    <source>
        <dbReference type="ARBA" id="ARBA00004123"/>
    </source>
</evidence>
<dbReference type="PANTHER" id="PTHR10367">
    <property type="entry name" value="MRNA-CAPPING ENZYME"/>
    <property type="match status" value="1"/>
</dbReference>
<dbReference type="EC" id="2.7.7.50" evidence="2"/>
<evidence type="ECO:0000259" key="12">
    <source>
        <dbReference type="Pfam" id="PF03919"/>
    </source>
</evidence>
<keyword evidence="8" id="KW-0342">GTP-binding</keyword>
<gene>
    <name evidence="13" type="ORF">GSOID_T00018676001</name>
</gene>
<dbReference type="InterPro" id="IPR013846">
    <property type="entry name" value="mRNA_cap_enzyme_C"/>
</dbReference>
<dbReference type="SUPFAM" id="SSF50249">
    <property type="entry name" value="Nucleic acid-binding proteins"/>
    <property type="match status" value="1"/>
</dbReference>
<dbReference type="InterPro" id="IPR051029">
    <property type="entry name" value="mRNA_Capping_Enz/RNA_Phosphat"/>
</dbReference>
<keyword evidence="7" id="KW-0506">mRNA capping</keyword>
<evidence type="ECO:0000256" key="7">
    <source>
        <dbReference type="ARBA" id="ARBA00023042"/>
    </source>
</evidence>
<dbReference type="Proteomes" id="UP000011014">
    <property type="component" value="Unassembled WGS sequence"/>
</dbReference>
<comment type="subcellular location">
    <subcellularLocation>
        <location evidence="1">Nucleus</location>
    </subcellularLocation>
</comment>
<comment type="catalytic activity">
    <reaction evidence="10">
        <text>a 5'-end diphospho-ribonucleoside in mRNA + GTP + H(+) = a 5'-end (5'-triphosphoguanosine)-ribonucleoside in mRNA + diphosphate</text>
        <dbReference type="Rhea" id="RHEA:67012"/>
        <dbReference type="Rhea" id="RHEA-COMP:17165"/>
        <dbReference type="Rhea" id="RHEA-COMP:17166"/>
        <dbReference type="ChEBI" id="CHEBI:15378"/>
        <dbReference type="ChEBI" id="CHEBI:33019"/>
        <dbReference type="ChEBI" id="CHEBI:37565"/>
        <dbReference type="ChEBI" id="CHEBI:167616"/>
        <dbReference type="ChEBI" id="CHEBI:167617"/>
        <dbReference type="EC" id="2.7.7.50"/>
    </reaction>
    <physiologicalReaction direction="left-to-right" evidence="10">
        <dbReference type="Rhea" id="RHEA:67013"/>
    </physiologicalReaction>
</comment>
<evidence type="ECO:0000256" key="9">
    <source>
        <dbReference type="ARBA" id="ARBA00023242"/>
    </source>
</evidence>
<evidence type="ECO:0000256" key="2">
    <source>
        <dbReference type="ARBA" id="ARBA00012475"/>
    </source>
</evidence>